<reference evidence="2" key="2">
    <citation type="submission" date="2020-09" db="EMBL/GenBank/DDBJ databases">
        <authorList>
            <person name="Sun Q."/>
            <person name="Zhou Y."/>
        </authorList>
    </citation>
    <scope>NUCLEOTIDE SEQUENCE</scope>
    <source>
        <strain evidence="2">CGMCC 1.15794</strain>
    </source>
</reference>
<dbReference type="InterPro" id="IPR052345">
    <property type="entry name" value="Rad_response_metalloprotease"/>
</dbReference>
<evidence type="ECO:0000259" key="1">
    <source>
        <dbReference type="Pfam" id="PF06114"/>
    </source>
</evidence>
<keyword evidence="3" id="KW-1185">Reference proteome</keyword>
<evidence type="ECO:0000313" key="3">
    <source>
        <dbReference type="Proteomes" id="UP000657592"/>
    </source>
</evidence>
<gene>
    <name evidence="2" type="ORF">GCM10010921_30550</name>
</gene>
<dbReference type="AlphaFoldDB" id="A0A917IKF9"/>
<name>A0A917IKF9_9MICO</name>
<accession>A0A917IKF9</accession>
<dbReference type="Gene3D" id="1.10.10.2910">
    <property type="match status" value="1"/>
</dbReference>
<reference evidence="2" key="1">
    <citation type="journal article" date="2014" name="Int. J. Syst. Evol. Microbiol.">
        <title>Complete genome sequence of Corynebacterium casei LMG S-19264T (=DSM 44701T), isolated from a smear-ripened cheese.</title>
        <authorList>
            <consortium name="US DOE Joint Genome Institute (JGI-PGF)"/>
            <person name="Walter F."/>
            <person name="Albersmeier A."/>
            <person name="Kalinowski J."/>
            <person name="Ruckert C."/>
        </authorList>
    </citation>
    <scope>NUCLEOTIDE SEQUENCE</scope>
    <source>
        <strain evidence="2">CGMCC 1.15794</strain>
    </source>
</reference>
<evidence type="ECO:0000313" key="2">
    <source>
        <dbReference type="EMBL" id="GGH51245.1"/>
    </source>
</evidence>
<sequence length="384" mass="43162">MAVRVDVAPALLHWAVERAGWDAQTARRRAPKLDEWEAGTVRPTLKQLEKFAHDTHTPFGLLFLTEPPHEEVPIPDMRTIGNAAVPRPSADLLDTIYLCQARQEWYRAYAQDNGVVGPSFIGSAVTDTRPILVAGEIRDELGFDLAERPKFSNWEEALRRLIDRIENIGVLVMINGVVGANTHRRLNPEEFRGFALTDPRAPLIFVNGADTKAAQIFTLIHELAHLWLGKSALSDASMTASDGTAEELWCNQVAAEVLVPLAALRSDYRGAATVEELKRLARRYRVSTLVILKRLFDAQFFTWEDYRARYSEERDRVMAELARRGESGGGNYYHTQPIRLSRLFAQAVIASTYQGSTTYREAYRLLGTRQHATFENLAAELGVT</sequence>
<organism evidence="2 3">
    <name type="scientific">Microbacterium album</name>
    <dbReference type="NCBI Taxonomy" id="2053191"/>
    <lineage>
        <taxon>Bacteria</taxon>
        <taxon>Bacillati</taxon>
        <taxon>Actinomycetota</taxon>
        <taxon>Actinomycetes</taxon>
        <taxon>Micrococcales</taxon>
        <taxon>Microbacteriaceae</taxon>
        <taxon>Microbacterium</taxon>
    </lineage>
</organism>
<dbReference type="Pfam" id="PF06114">
    <property type="entry name" value="Peptidase_M78"/>
    <property type="match status" value="1"/>
</dbReference>
<dbReference type="PANTHER" id="PTHR43236:SF2">
    <property type="entry name" value="BLL0069 PROTEIN"/>
    <property type="match status" value="1"/>
</dbReference>
<dbReference type="PANTHER" id="PTHR43236">
    <property type="entry name" value="ANTITOXIN HIGA1"/>
    <property type="match status" value="1"/>
</dbReference>
<dbReference type="Proteomes" id="UP000657592">
    <property type="component" value="Unassembled WGS sequence"/>
</dbReference>
<protein>
    <recommendedName>
        <fullName evidence="1">IrrE N-terminal-like domain-containing protein</fullName>
    </recommendedName>
</protein>
<feature type="domain" description="IrrE N-terminal-like" evidence="1">
    <location>
        <begin position="168"/>
        <end position="295"/>
    </location>
</feature>
<dbReference type="InterPro" id="IPR010359">
    <property type="entry name" value="IrrE_HExxH"/>
</dbReference>
<dbReference type="EMBL" id="BMJY01000025">
    <property type="protein sequence ID" value="GGH51245.1"/>
    <property type="molecule type" value="Genomic_DNA"/>
</dbReference>
<dbReference type="RefSeq" id="WP_188757269.1">
    <property type="nucleotide sequence ID" value="NZ_BMJY01000025.1"/>
</dbReference>
<comment type="caution">
    <text evidence="2">The sequence shown here is derived from an EMBL/GenBank/DDBJ whole genome shotgun (WGS) entry which is preliminary data.</text>
</comment>
<proteinExistence type="predicted"/>